<comment type="caution">
    <text evidence="1">The sequence shown here is derived from an EMBL/GenBank/DDBJ whole genome shotgun (WGS) entry which is preliminary data.</text>
</comment>
<feature type="non-terminal residue" evidence="1">
    <location>
        <position position="1"/>
    </location>
</feature>
<proteinExistence type="predicted"/>
<protein>
    <submittedName>
        <fullName evidence="1">Uncharacterized protein</fullName>
    </submittedName>
</protein>
<evidence type="ECO:0000313" key="1">
    <source>
        <dbReference type="EMBL" id="GFA90363.1"/>
    </source>
</evidence>
<dbReference type="Pfam" id="PF03140">
    <property type="entry name" value="DUF247"/>
    <property type="match status" value="1"/>
</dbReference>
<reference evidence="1" key="1">
    <citation type="journal article" date="2019" name="Sci. Rep.">
        <title>Draft genome of Tanacetum cinerariifolium, the natural source of mosquito coil.</title>
        <authorList>
            <person name="Yamashiro T."/>
            <person name="Shiraishi A."/>
            <person name="Satake H."/>
            <person name="Nakayama K."/>
        </authorList>
    </citation>
    <scope>NUCLEOTIDE SEQUENCE</scope>
</reference>
<organism evidence="1">
    <name type="scientific">Tanacetum cinerariifolium</name>
    <name type="common">Dalmatian daisy</name>
    <name type="synonym">Chrysanthemum cinerariifolium</name>
    <dbReference type="NCBI Taxonomy" id="118510"/>
    <lineage>
        <taxon>Eukaryota</taxon>
        <taxon>Viridiplantae</taxon>
        <taxon>Streptophyta</taxon>
        <taxon>Embryophyta</taxon>
        <taxon>Tracheophyta</taxon>
        <taxon>Spermatophyta</taxon>
        <taxon>Magnoliopsida</taxon>
        <taxon>eudicotyledons</taxon>
        <taxon>Gunneridae</taxon>
        <taxon>Pentapetalae</taxon>
        <taxon>asterids</taxon>
        <taxon>campanulids</taxon>
        <taxon>Asterales</taxon>
        <taxon>Asteraceae</taxon>
        <taxon>Asteroideae</taxon>
        <taxon>Anthemideae</taxon>
        <taxon>Anthemidinae</taxon>
        <taxon>Tanacetum</taxon>
    </lineage>
</organism>
<dbReference type="AlphaFoldDB" id="A0A699KEA5"/>
<sequence length="89" mass="10326">NPDRESSKLPKMVKGQSVVELDRSGVRFSATRDAKWPMAMELKYSRFICFPLSWSKPTLEMPVLRIHDHSELVIRNFIVYEQSSKGLQT</sequence>
<name>A0A699KEA5_TANCI</name>
<dbReference type="EMBL" id="BKCJ010511029">
    <property type="protein sequence ID" value="GFA90363.1"/>
    <property type="molecule type" value="Genomic_DNA"/>
</dbReference>
<gene>
    <name evidence="1" type="ORF">Tci_662335</name>
</gene>
<accession>A0A699KEA5</accession>
<dbReference type="InterPro" id="IPR004158">
    <property type="entry name" value="DUF247_pln"/>
</dbReference>